<dbReference type="Proteomes" id="UP000006729">
    <property type="component" value="Chromosome 4"/>
</dbReference>
<organism evidence="1 2">
    <name type="scientific">Populus trichocarpa</name>
    <name type="common">Western balsam poplar</name>
    <name type="synonym">Populus balsamifera subsp. trichocarpa</name>
    <dbReference type="NCBI Taxonomy" id="3694"/>
    <lineage>
        <taxon>Eukaryota</taxon>
        <taxon>Viridiplantae</taxon>
        <taxon>Streptophyta</taxon>
        <taxon>Embryophyta</taxon>
        <taxon>Tracheophyta</taxon>
        <taxon>Spermatophyta</taxon>
        <taxon>Magnoliopsida</taxon>
        <taxon>eudicotyledons</taxon>
        <taxon>Gunneridae</taxon>
        <taxon>Pentapetalae</taxon>
        <taxon>rosids</taxon>
        <taxon>fabids</taxon>
        <taxon>Malpighiales</taxon>
        <taxon>Salicaceae</taxon>
        <taxon>Saliceae</taxon>
        <taxon>Populus</taxon>
    </lineage>
</organism>
<name>A0ACC0T3I6_POPTR</name>
<evidence type="ECO:0000313" key="1">
    <source>
        <dbReference type="EMBL" id="KAI9395901.1"/>
    </source>
</evidence>
<keyword evidence="2" id="KW-1185">Reference proteome</keyword>
<proteinExistence type="predicted"/>
<dbReference type="EMBL" id="CM009293">
    <property type="protein sequence ID" value="KAI9395901.1"/>
    <property type="molecule type" value="Genomic_DNA"/>
</dbReference>
<protein>
    <submittedName>
        <fullName evidence="1">Uncharacterized protein</fullName>
    </submittedName>
</protein>
<evidence type="ECO:0000313" key="2">
    <source>
        <dbReference type="Proteomes" id="UP000006729"/>
    </source>
</evidence>
<comment type="caution">
    <text evidence="1">The sequence shown here is derived from an EMBL/GenBank/DDBJ whole genome shotgun (WGS) entry which is preliminary data.</text>
</comment>
<gene>
    <name evidence="1" type="ORF">POPTR_004G046401v4</name>
</gene>
<reference evidence="1 2" key="1">
    <citation type="journal article" date="2006" name="Science">
        <title>The genome of black cottonwood, Populus trichocarpa (Torr. &amp; Gray).</title>
        <authorList>
            <person name="Tuskan G.A."/>
            <person name="Difazio S."/>
            <person name="Jansson S."/>
            <person name="Bohlmann J."/>
            <person name="Grigoriev I."/>
            <person name="Hellsten U."/>
            <person name="Putnam N."/>
            <person name="Ralph S."/>
            <person name="Rombauts S."/>
            <person name="Salamov A."/>
            <person name="Schein J."/>
            <person name="Sterck L."/>
            <person name="Aerts A."/>
            <person name="Bhalerao R.R."/>
            <person name="Bhalerao R.P."/>
            <person name="Blaudez D."/>
            <person name="Boerjan W."/>
            <person name="Brun A."/>
            <person name="Brunner A."/>
            <person name="Busov V."/>
            <person name="Campbell M."/>
            <person name="Carlson J."/>
            <person name="Chalot M."/>
            <person name="Chapman J."/>
            <person name="Chen G.L."/>
            <person name="Cooper D."/>
            <person name="Coutinho P.M."/>
            <person name="Couturier J."/>
            <person name="Covert S."/>
            <person name="Cronk Q."/>
            <person name="Cunningham R."/>
            <person name="Davis J."/>
            <person name="Degroeve S."/>
            <person name="Dejardin A."/>
            <person name="Depamphilis C."/>
            <person name="Detter J."/>
            <person name="Dirks B."/>
            <person name="Dubchak I."/>
            <person name="Duplessis S."/>
            <person name="Ehlting J."/>
            <person name="Ellis B."/>
            <person name="Gendler K."/>
            <person name="Goodstein D."/>
            <person name="Gribskov M."/>
            <person name="Grimwood J."/>
            <person name="Groover A."/>
            <person name="Gunter L."/>
            <person name="Hamberger B."/>
            <person name="Heinze B."/>
            <person name="Helariutta Y."/>
            <person name="Henrissat B."/>
            <person name="Holligan D."/>
            <person name="Holt R."/>
            <person name="Huang W."/>
            <person name="Islam-Faridi N."/>
            <person name="Jones S."/>
            <person name="Jones-Rhoades M."/>
            <person name="Jorgensen R."/>
            <person name="Joshi C."/>
            <person name="Kangasjarvi J."/>
            <person name="Karlsson J."/>
            <person name="Kelleher C."/>
            <person name="Kirkpatrick R."/>
            <person name="Kirst M."/>
            <person name="Kohler A."/>
            <person name="Kalluri U."/>
            <person name="Larimer F."/>
            <person name="Leebens-Mack J."/>
            <person name="Leple J.C."/>
            <person name="Locascio P."/>
            <person name="Lou Y."/>
            <person name="Lucas S."/>
            <person name="Martin F."/>
            <person name="Montanini B."/>
            <person name="Napoli C."/>
            <person name="Nelson D.R."/>
            <person name="Nelson C."/>
            <person name="Nieminen K."/>
            <person name="Nilsson O."/>
            <person name="Pereda V."/>
            <person name="Peter G."/>
            <person name="Philippe R."/>
            <person name="Pilate G."/>
            <person name="Poliakov A."/>
            <person name="Razumovskaya J."/>
            <person name="Richardson P."/>
            <person name="Rinaldi C."/>
            <person name="Ritland K."/>
            <person name="Rouze P."/>
            <person name="Ryaboy D."/>
            <person name="Schmutz J."/>
            <person name="Schrader J."/>
            <person name="Segerman B."/>
            <person name="Shin H."/>
            <person name="Siddiqui A."/>
            <person name="Sterky F."/>
            <person name="Terry A."/>
            <person name="Tsai C.J."/>
            <person name="Uberbacher E."/>
            <person name="Unneberg P."/>
            <person name="Vahala J."/>
            <person name="Wall K."/>
            <person name="Wessler S."/>
            <person name="Yang G."/>
            <person name="Yin T."/>
            <person name="Douglas C."/>
            <person name="Marra M."/>
            <person name="Sandberg G."/>
            <person name="Van de Peer Y."/>
            <person name="Rokhsar D."/>
        </authorList>
    </citation>
    <scope>NUCLEOTIDE SEQUENCE [LARGE SCALE GENOMIC DNA]</scope>
    <source>
        <strain evidence="2">cv. Nisqually</strain>
    </source>
</reference>
<sequence>MSDDYKAELKRNYCVFILDKDSISNIETKGQQHVGVNSPIYLSITINDSFPYKENKKRSYLEDFPYCFLSFLFQDFLTLKGDSVKTGSYDRVNLPGQTWSYNHDLIGRSSFSPKTLSYDMKY</sequence>
<accession>A0ACC0T3I6</accession>